<keyword evidence="2" id="KW-1185">Reference proteome</keyword>
<accession>A0ABX7TK59</accession>
<protein>
    <recommendedName>
        <fullName evidence="3">DUF3168 domain-containing protein</fullName>
    </recommendedName>
</protein>
<evidence type="ECO:0000313" key="1">
    <source>
        <dbReference type="EMBL" id="QTD96971.1"/>
    </source>
</evidence>
<sequence length="153" mass="16038">MPWSSKVPAAIEGLVVAFAAWPGLAKVKILDGPTTSQQTLQEVLTVGWTGGEDDSDAESTLLTEGLGGAADREQFTIRCAAAVLRGTDDLSGARRRAYELLTEAGAAIAQDRRLRGAVMRAMVASHSLSQELTQQGAQAVVVFEVSCDAYSGA</sequence>
<dbReference type="EMBL" id="CP071839">
    <property type="protein sequence ID" value="QTD96971.1"/>
    <property type="molecule type" value="Genomic_DNA"/>
</dbReference>
<evidence type="ECO:0008006" key="3">
    <source>
        <dbReference type="Google" id="ProtNLM"/>
    </source>
</evidence>
<evidence type="ECO:0000313" key="2">
    <source>
        <dbReference type="Proteomes" id="UP000663908"/>
    </source>
</evidence>
<dbReference type="RefSeq" id="WP_208030863.1">
    <property type="nucleotide sequence ID" value="NZ_CP071839.1"/>
</dbReference>
<dbReference type="Proteomes" id="UP000663908">
    <property type="component" value="Chromosome"/>
</dbReference>
<name>A0ABX7TK59_STRCY</name>
<gene>
    <name evidence="1" type="ORF">S1361_06380</name>
</gene>
<reference evidence="1 2" key="1">
    <citation type="submission" date="2021-03" db="EMBL/GenBank/DDBJ databases">
        <title>Complete genome sequence of Streptomyces cyanogenus S136, producer of anticancer angucycline landomycin A.</title>
        <authorList>
            <person name="Hrab P."/>
            <person name="Ruckert C."/>
            <person name="Busche T."/>
            <person name="Ostash I."/>
            <person name="Kalinowski J."/>
            <person name="Fedorenko V."/>
            <person name="Yushchuk O."/>
            <person name="Ostash B."/>
        </authorList>
    </citation>
    <scope>NUCLEOTIDE SEQUENCE [LARGE SCALE GENOMIC DNA]</scope>
    <source>
        <strain evidence="1 2">S136</strain>
    </source>
</reference>
<organism evidence="1 2">
    <name type="scientific">Streptomyces cyanogenus</name>
    <dbReference type="NCBI Taxonomy" id="80860"/>
    <lineage>
        <taxon>Bacteria</taxon>
        <taxon>Bacillati</taxon>
        <taxon>Actinomycetota</taxon>
        <taxon>Actinomycetes</taxon>
        <taxon>Kitasatosporales</taxon>
        <taxon>Streptomycetaceae</taxon>
        <taxon>Streptomyces</taxon>
    </lineage>
</organism>
<proteinExistence type="predicted"/>